<dbReference type="EMBL" id="CAACVG010007097">
    <property type="protein sequence ID" value="VEN43626.1"/>
    <property type="molecule type" value="Genomic_DNA"/>
</dbReference>
<evidence type="ECO:0000259" key="2">
    <source>
        <dbReference type="PROSITE" id="PS51704"/>
    </source>
</evidence>
<organism evidence="3 4">
    <name type="scientific">Callosobruchus maculatus</name>
    <name type="common">Southern cowpea weevil</name>
    <name type="synonym">Pulse bruchid</name>
    <dbReference type="NCBI Taxonomy" id="64391"/>
    <lineage>
        <taxon>Eukaryota</taxon>
        <taxon>Metazoa</taxon>
        <taxon>Ecdysozoa</taxon>
        <taxon>Arthropoda</taxon>
        <taxon>Hexapoda</taxon>
        <taxon>Insecta</taxon>
        <taxon>Pterygota</taxon>
        <taxon>Neoptera</taxon>
        <taxon>Endopterygota</taxon>
        <taxon>Coleoptera</taxon>
        <taxon>Polyphaga</taxon>
        <taxon>Cucujiformia</taxon>
        <taxon>Chrysomeloidea</taxon>
        <taxon>Chrysomelidae</taxon>
        <taxon>Bruchinae</taxon>
        <taxon>Bruchini</taxon>
        <taxon>Callosobruchus</taxon>
    </lineage>
</organism>
<keyword evidence="1" id="KW-0472">Membrane</keyword>
<evidence type="ECO:0000313" key="3">
    <source>
        <dbReference type="EMBL" id="VEN43626.1"/>
    </source>
</evidence>
<reference evidence="3 4" key="1">
    <citation type="submission" date="2019-01" db="EMBL/GenBank/DDBJ databases">
        <authorList>
            <person name="Sayadi A."/>
        </authorList>
    </citation>
    <scope>NUCLEOTIDE SEQUENCE [LARGE SCALE GENOMIC DNA]</scope>
</reference>
<feature type="transmembrane region" description="Helical" evidence="1">
    <location>
        <begin position="33"/>
        <end position="51"/>
    </location>
</feature>
<protein>
    <recommendedName>
        <fullName evidence="2">GP-PDE domain-containing protein</fullName>
    </recommendedName>
</protein>
<dbReference type="Pfam" id="PF03009">
    <property type="entry name" value="GDPD"/>
    <property type="match status" value="1"/>
</dbReference>
<dbReference type="InterPro" id="IPR030395">
    <property type="entry name" value="GP_PDE_dom"/>
</dbReference>
<dbReference type="PANTHER" id="PTHR46320:SF1">
    <property type="entry name" value="GLYCEROPHOSPHODIESTER PHOSPHODIESTERASE 1"/>
    <property type="match status" value="1"/>
</dbReference>
<dbReference type="GO" id="GO:0005886">
    <property type="term" value="C:plasma membrane"/>
    <property type="evidence" value="ECO:0007669"/>
    <property type="project" value="TreeGrafter"/>
</dbReference>
<dbReference type="PANTHER" id="PTHR46320">
    <property type="entry name" value="GLYCEROPHOSPHODIESTER PHOSPHODIESTERASE 1"/>
    <property type="match status" value="1"/>
</dbReference>
<dbReference type="OrthoDB" id="197419at2759"/>
<keyword evidence="1" id="KW-1133">Transmembrane helix</keyword>
<accession>A0A653C776</accession>
<evidence type="ECO:0000256" key="1">
    <source>
        <dbReference type="SAM" id="Phobius"/>
    </source>
</evidence>
<sequence length="357" mass="40708">MNIEFLKLIPSALTITYVTYGTCYLIKDIFCSIFPFSILLTVALVALIHLFRVPPPDPEIVEAILGKEPHEDIEEADYVLKTVAHRGAGLDAPENTLAAFKMCAEKGCDFIEFDIKLTDDGVPIVFHDATVERMADINMEVSKTTWENLKSIDISTKHPFRDRYGVTNIPTLEQAVDQMLACGQRMFIDIKDNDTKIVPVIHDLFQRKEELHSRAVVTSFFPNIIYLVRRGNPKIVCSLAWRPHAFAYESFKYPEGKGPRRASAWHKHILNELWDIVHTWSLPRITYYFLGLSALLLHKDALSGEKILEWKKKGVRVIPWSVNSPIEKQHIARNLKISYLTDTLTGENTVHCSTNNC</sequence>
<dbReference type="AlphaFoldDB" id="A0A653C776"/>
<dbReference type="GO" id="GO:0006644">
    <property type="term" value="P:phospholipid metabolic process"/>
    <property type="evidence" value="ECO:0007669"/>
    <property type="project" value="TreeGrafter"/>
</dbReference>
<keyword evidence="4" id="KW-1185">Reference proteome</keyword>
<evidence type="ECO:0000313" key="4">
    <source>
        <dbReference type="Proteomes" id="UP000410492"/>
    </source>
</evidence>
<name>A0A653C776_CALMS</name>
<feature type="domain" description="GP-PDE" evidence="2">
    <location>
        <begin position="80"/>
        <end position="356"/>
    </location>
</feature>
<dbReference type="Proteomes" id="UP000410492">
    <property type="component" value="Unassembled WGS sequence"/>
</dbReference>
<dbReference type="PROSITE" id="PS50007">
    <property type="entry name" value="PIPLC_X_DOMAIN"/>
    <property type="match status" value="1"/>
</dbReference>
<proteinExistence type="predicted"/>
<keyword evidence="1" id="KW-0812">Transmembrane</keyword>
<dbReference type="PROSITE" id="PS51704">
    <property type="entry name" value="GP_PDE"/>
    <property type="match status" value="1"/>
</dbReference>
<dbReference type="GO" id="GO:0008889">
    <property type="term" value="F:glycerophosphodiester phosphodiesterase activity"/>
    <property type="evidence" value="ECO:0007669"/>
    <property type="project" value="TreeGrafter"/>
</dbReference>
<dbReference type="InterPro" id="IPR017946">
    <property type="entry name" value="PLC-like_Pdiesterase_TIM-brl"/>
</dbReference>
<dbReference type="Gene3D" id="3.20.20.190">
    <property type="entry name" value="Phosphatidylinositol (PI) phosphodiesterase"/>
    <property type="match status" value="1"/>
</dbReference>
<gene>
    <name evidence="3" type="ORF">CALMAC_LOCUS6714</name>
</gene>
<dbReference type="SUPFAM" id="SSF51695">
    <property type="entry name" value="PLC-like phosphodiesterases"/>
    <property type="match status" value="1"/>
</dbReference>
<dbReference type="GO" id="GO:0070291">
    <property type="term" value="P:N-acylethanolamine metabolic process"/>
    <property type="evidence" value="ECO:0007669"/>
    <property type="project" value="TreeGrafter"/>
</dbReference>
<dbReference type="GO" id="GO:0006580">
    <property type="term" value="P:ethanolamine metabolic process"/>
    <property type="evidence" value="ECO:0007669"/>
    <property type="project" value="TreeGrafter"/>
</dbReference>
<dbReference type="CDD" id="cd08573">
    <property type="entry name" value="GDPD_GDE1"/>
    <property type="match status" value="1"/>
</dbReference>